<gene>
    <name evidence="1" type="ORF">FWK35_00020201</name>
</gene>
<dbReference type="AlphaFoldDB" id="A0A6G0Z9Z2"/>
<evidence type="ECO:0008006" key="3">
    <source>
        <dbReference type="Google" id="ProtNLM"/>
    </source>
</evidence>
<dbReference type="Proteomes" id="UP000478052">
    <property type="component" value="Unassembled WGS sequence"/>
</dbReference>
<evidence type="ECO:0000313" key="1">
    <source>
        <dbReference type="EMBL" id="KAF0767422.1"/>
    </source>
</evidence>
<accession>A0A6G0Z9Z2</accession>
<keyword evidence="2" id="KW-1185">Reference proteome</keyword>
<name>A0A6G0Z9Z2_APHCR</name>
<dbReference type="OrthoDB" id="8061713at2759"/>
<dbReference type="EMBL" id="VUJU01000970">
    <property type="protein sequence ID" value="KAF0767422.1"/>
    <property type="molecule type" value="Genomic_DNA"/>
</dbReference>
<comment type="caution">
    <text evidence="1">The sequence shown here is derived from an EMBL/GenBank/DDBJ whole genome shotgun (WGS) entry which is preliminary data.</text>
</comment>
<reference evidence="1 2" key="1">
    <citation type="submission" date="2019-08" db="EMBL/GenBank/DDBJ databases">
        <title>Whole genome of Aphis craccivora.</title>
        <authorList>
            <person name="Voronova N.V."/>
            <person name="Shulinski R.S."/>
            <person name="Bandarenka Y.V."/>
            <person name="Zhorov D.G."/>
            <person name="Warner D."/>
        </authorList>
    </citation>
    <scope>NUCLEOTIDE SEQUENCE [LARGE SCALE GENOMIC DNA]</scope>
    <source>
        <strain evidence="1">180601</strain>
        <tissue evidence="1">Whole Body</tissue>
    </source>
</reference>
<organism evidence="1 2">
    <name type="scientific">Aphis craccivora</name>
    <name type="common">Cowpea aphid</name>
    <dbReference type="NCBI Taxonomy" id="307492"/>
    <lineage>
        <taxon>Eukaryota</taxon>
        <taxon>Metazoa</taxon>
        <taxon>Ecdysozoa</taxon>
        <taxon>Arthropoda</taxon>
        <taxon>Hexapoda</taxon>
        <taxon>Insecta</taxon>
        <taxon>Pterygota</taxon>
        <taxon>Neoptera</taxon>
        <taxon>Paraneoptera</taxon>
        <taxon>Hemiptera</taxon>
        <taxon>Sternorrhyncha</taxon>
        <taxon>Aphidomorpha</taxon>
        <taxon>Aphidoidea</taxon>
        <taxon>Aphididae</taxon>
        <taxon>Aphidini</taxon>
        <taxon>Aphis</taxon>
        <taxon>Aphis</taxon>
    </lineage>
</organism>
<sequence>MYEQHIGYPVADRVITTEIHPICLLDSLGVLLEKILDNRLRKYLEEPKEEEEDAVEAVCRAADEGNSRNKVGIVMIDIKNAFNSAPGERLLRPAMGKTNHMQSSTRYGREPNPVKQPVDGLLKIRIPVGTKFLAFADDLAIVGIAKDTIHLNRILETVASEARSAEKQRKRLFLSNASHSLLLYGAPVWTNRMSRLGWNILNKVQRRAAFRVACLYHTVSNEAFLQSEVDKGASRVIAHKETLARWQERWTTSTKGTKGGPTHL</sequence>
<evidence type="ECO:0000313" key="2">
    <source>
        <dbReference type="Proteomes" id="UP000478052"/>
    </source>
</evidence>
<protein>
    <recommendedName>
        <fullName evidence="3">Reverse transcriptase domain-containing protein</fullName>
    </recommendedName>
</protein>
<proteinExistence type="predicted"/>